<dbReference type="SUPFAM" id="SSF48208">
    <property type="entry name" value="Six-hairpin glycosidases"/>
    <property type="match status" value="1"/>
</dbReference>
<sequence>MECLVRFIGSHQIIKNVRSANSPELDNLFDRNHSPERVNNSESTSQIGLLFRLKSILSLQDIQALLLLLSAVLLLLIAGCTDKQDLSTIDESTSEEKIAKTREVHTSEKIATFNQYWQLTDNGIHWTVDSAHQDQLEMSGLQVSAVIDYGLDIDGDLVLDKTLVWPMLRTLPNDTHASLIRKFSNQVTPSIYINDELVTSSGLKEVIFDGQLTLIQMLSPELKLIRTLSVHPSEPAFIERWQFENNGVEPLTLRLTELNEIEMTLVSQGEYGSYLISVHSDGLNSRLSAGEGKEHFIVYSAKLADEMIYIEPARALKQRALQVDGWRTALKLETPDPKINQMFEFAKFRATESIFATRGGLAHGPGGTRYYAAIWANDQAEYVNPFFPYLGDERGIESAMNSFKWFSRYMNAEYKPLPSSIIAEGRDIWNGAGDRGDCAMIAYGASDFALTLGDVNGARRLMPLIDWCLEYNRRQQLVSGVIASDSDELEGRFPAGNANLSTNVLAYGGLIRAARVKSALGEPFDELQEEAKQLKSAIIDYFSAEISGYQTYRYFEGNNKLRSWIALPLAFGFDANKQGTIDALLSEKLWTIDGLLTEEGDKTFWDRSTLYGFRALMKVGELERVWPYFEHYSYKRLTGEHVPYAVEAWPEGDQRHLSAESGLYARVVVEGLFGIEPTGFNEFLLAPRLPEHWDNMALRKIYAFNGPFDIVIRRQENGFTVDILRDDKIKQSFVWDGIAPFSVKL</sequence>
<evidence type="ECO:0000313" key="2">
    <source>
        <dbReference type="Proteomes" id="UP000189545"/>
    </source>
</evidence>
<keyword evidence="2" id="KW-1185">Reference proteome</keyword>
<evidence type="ECO:0000313" key="1">
    <source>
        <dbReference type="EMBL" id="AQS37217.1"/>
    </source>
</evidence>
<dbReference type="InterPro" id="IPR008928">
    <property type="entry name" value="6-hairpin_glycosidase_sf"/>
</dbReference>
<gene>
    <name evidence="1" type="ORF">Sps_02057</name>
</gene>
<accession>A0A1S6HNW9</accession>
<dbReference type="AlphaFoldDB" id="A0A1S6HNW9"/>
<name>A0A1S6HNW9_9GAMM</name>
<dbReference type="InterPro" id="IPR012341">
    <property type="entry name" value="6hp_glycosidase-like_sf"/>
</dbReference>
<proteinExistence type="predicted"/>
<dbReference type="Gene3D" id="1.50.10.10">
    <property type="match status" value="1"/>
</dbReference>
<dbReference type="GO" id="GO:0005975">
    <property type="term" value="P:carbohydrate metabolic process"/>
    <property type="evidence" value="ECO:0007669"/>
    <property type="project" value="InterPro"/>
</dbReference>
<dbReference type="STRING" id="225848.Sps_02057"/>
<protein>
    <recommendedName>
        <fullName evidence="3">Glycogen debranching enzyme</fullName>
    </recommendedName>
</protein>
<dbReference type="Proteomes" id="UP000189545">
    <property type="component" value="Chromosome"/>
</dbReference>
<reference evidence="1 2" key="1">
    <citation type="submission" date="2016-03" db="EMBL/GenBank/DDBJ databases">
        <title>Complete genome sequence of Shewanella psychrophila WP2, a deep sea bacterium isolated from west Pacific sediment.</title>
        <authorList>
            <person name="Xu G."/>
            <person name="Jian H."/>
        </authorList>
    </citation>
    <scope>NUCLEOTIDE SEQUENCE [LARGE SCALE GENOMIC DNA]</scope>
    <source>
        <strain evidence="1 2">WP2</strain>
    </source>
</reference>
<dbReference type="KEGG" id="spsw:Sps_02057"/>
<dbReference type="EMBL" id="CP014782">
    <property type="protein sequence ID" value="AQS37217.1"/>
    <property type="molecule type" value="Genomic_DNA"/>
</dbReference>
<organism evidence="1 2">
    <name type="scientific">Shewanella psychrophila</name>
    <dbReference type="NCBI Taxonomy" id="225848"/>
    <lineage>
        <taxon>Bacteria</taxon>
        <taxon>Pseudomonadati</taxon>
        <taxon>Pseudomonadota</taxon>
        <taxon>Gammaproteobacteria</taxon>
        <taxon>Alteromonadales</taxon>
        <taxon>Shewanellaceae</taxon>
        <taxon>Shewanella</taxon>
    </lineage>
</organism>
<evidence type="ECO:0008006" key="3">
    <source>
        <dbReference type="Google" id="ProtNLM"/>
    </source>
</evidence>